<feature type="transmembrane region" description="Helical" evidence="9">
    <location>
        <begin position="117"/>
        <end position="137"/>
    </location>
</feature>
<organism evidence="11 12">
    <name type="scientific">Steroidobacter agaridevorans</name>
    <dbReference type="NCBI Taxonomy" id="2695856"/>
    <lineage>
        <taxon>Bacteria</taxon>
        <taxon>Pseudomonadati</taxon>
        <taxon>Pseudomonadota</taxon>
        <taxon>Gammaproteobacteria</taxon>
        <taxon>Steroidobacterales</taxon>
        <taxon>Steroidobacteraceae</taxon>
        <taxon>Steroidobacter</taxon>
    </lineage>
</organism>
<dbReference type="Pfam" id="PF04290">
    <property type="entry name" value="DctQ"/>
    <property type="match status" value="1"/>
</dbReference>
<dbReference type="GO" id="GO:0005886">
    <property type="term" value="C:plasma membrane"/>
    <property type="evidence" value="ECO:0007669"/>
    <property type="project" value="UniProtKB-SubCell"/>
</dbReference>
<accession>A0A829Y835</accession>
<feature type="domain" description="Tripartite ATP-independent periplasmic transporters DctQ component" evidence="10">
    <location>
        <begin position="10"/>
        <end position="138"/>
    </location>
</feature>
<evidence type="ECO:0000259" key="10">
    <source>
        <dbReference type="Pfam" id="PF04290"/>
    </source>
</evidence>
<evidence type="ECO:0000256" key="9">
    <source>
        <dbReference type="RuleBase" id="RU369079"/>
    </source>
</evidence>
<comment type="similarity">
    <text evidence="8 9">Belongs to the TRAP transporter small permease family.</text>
</comment>
<comment type="subcellular location">
    <subcellularLocation>
        <location evidence="1 9">Cell inner membrane</location>
        <topology evidence="1 9">Multi-pass membrane protein</topology>
    </subcellularLocation>
</comment>
<dbReference type="InterPro" id="IPR007387">
    <property type="entry name" value="TRAP_DctQ"/>
</dbReference>
<feature type="transmembrane region" description="Helical" evidence="9">
    <location>
        <begin position="30"/>
        <end position="52"/>
    </location>
</feature>
<evidence type="ECO:0000256" key="8">
    <source>
        <dbReference type="ARBA" id="ARBA00038436"/>
    </source>
</evidence>
<dbReference type="InterPro" id="IPR055348">
    <property type="entry name" value="DctQ"/>
</dbReference>
<evidence type="ECO:0000256" key="6">
    <source>
        <dbReference type="ARBA" id="ARBA00022989"/>
    </source>
</evidence>
<keyword evidence="12" id="KW-1185">Reference proteome</keyword>
<comment type="function">
    <text evidence="9">Part of the tripartite ATP-independent periplasmic (TRAP) transport system.</text>
</comment>
<name>A0A829Y835_9GAMM</name>
<evidence type="ECO:0000256" key="4">
    <source>
        <dbReference type="ARBA" id="ARBA00022519"/>
    </source>
</evidence>
<evidence type="ECO:0000256" key="7">
    <source>
        <dbReference type="ARBA" id="ARBA00023136"/>
    </source>
</evidence>
<evidence type="ECO:0000313" key="12">
    <source>
        <dbReference type="Proteomes" id="UP000445000"/>
    </source>
</evidence>
<protein>
    <recommendedName>
        <fullName evidence="9">TRAP transporter small permease protein</fullName>
    </recommendedName>
</protein>
<keyword evidence="3" id="KW-1003">Cell membrane</keyword>
<dbReference type="Proteomes" id="UP000445000">
    <property type="component" value="Unassembled WGS sequence"/>
</dbReference>
<feature type="transmembrane region" description="Helical" evidence="9">
    <location>
        <begin position="73"/>
        <end position="94"/>
    </location>
</feature>
<evidence type="ECO:0000256" key="2">
    <source>
        <dbReference type="ARBA" id="ARBA00022448"/>
    </source>
</evidence>
<dbReference type="GO" id="GO:0022857">
    <property type="term" value="F:transmembrane transporter activity"/>
    <property type="evidence" value="ECO:0007669"/>
    <property type="project" value="UniProtKB-UniRule"/>
</dbReference>
<keyword evidence="2 9" id="KW-0813">Transport</keyword>
<dbReference type="PANTHER" id="PTHR35011">
    <property type="entry name" value="2,3-DIKETO-L-GULONATE TRAP TRANSPORTER SMALL PERMEASE PROTEIN YIAM"/>
    <property type="match status" value="1"/>
</dbReference>
<gene>
    <name evidence="11" type="ORF">GCM10011487_14490</name>
</gene>
<feature type="transmembrane region" description="Helical" evidence="9">
    <location>
        <begin position="5"/>
        <end position="24"/>
    </location>
</feature>
<sequence>MTAAVLLFAMMIVTVVDVIGRYFLSRPLPGAFELTEILLALTVFISAPLVCLREEHITVTLLTDRLSARAREIQAIVAATLGCFIFGIVAWQLFEHARRLAAYGDVTLFLRIPKGPLGYAMAACTALAALSLMLVAYERCKSARQLIREAR</sequence>
<comment type="subunit">
    <text evidence="9">The complex comprises the extracytoplasmic solute receptor protein and the two transmembrane proteins.</text>
</comment>
<evidence type="ECO:0000256" key="5">
    <source>
        <dbReference type="ARBA" id="ARBA00022692"/>
    </source>
</evidence>
<keyword evidence="5 9" id="KW-0812">Transmembrane</keyword>
<keyword evidence="6 9" id="KW-1133">Transmembrane helix</keyword>
<dbReference type="AlphaFoldDB" id="A0A829Y835"/>
<evidence type="ECO:0000256" key="1">
    <source>
        <dbReference type="ARBA" id="ARBA00004429"/>
    </source>
</evidence>
<proteinExistence type="inferred from homology"/>
<reference evidence="12" key="1">
    <citation type="submission" date="2020-01" db="EMBL/GenBank/DDBJ databases">
        <title>'Steroidobacter agaridevorans' sp. nov., agar-degrading bacteria isolated from rhizosphere soils.</title>
        <authorList>
            <person name="Ikenaga M."/>
            <person name="Kataoka M."/>
            <person name="Murouchi A."/>
            <person name="Katsuragi S."/>
            <person name="Sakai M."/>
        </authorList>
    </citation>
    <scope>NUCLEOTIDE SEQUENCE [LARGE SCALE GENOMIC DNA]</scope>
    <source>
        <strain evidence="12">YU21-B</strain>
    </source>
</reference>
<evidence type="ECO:0000256" key="3">
    <source>
        <dbReference type="ARBA" id="ARBA00022475"/>
    </source>
</evidence>
<evidence type="ECO:0000313" key="11">
    <source>
        <dbReference type="EMBL" id="GFE79449.1"/>
    </source>
</evidence>
<comment type="caution">
    <text evidence="11">The sequence shown here is derived from an EMBL/GenBank/DDBJ whole genome shotgun (WGS) entry which is preliminary data.</text>
</comment>
<dbReference type="EMBL" id="BLJN01000001">
    <property type="protein sequence ID" value="GFE79449.1"/>
    <property type="molecule type" value="Genomic_DNA"/>
</dbReference>
<dbReference type="GO" id="GO:0015740">
    <property type="term" value="P:C4-dicarboxylate transport"/>
    <property type="evidence" value="ECO:0007669"/>
    <property type="project" value="TreeGrafter"/>
</dbReference>
<keyword evidence="7 9" id="KW-0472">Membrane</keyword>
<keyword evidence="4 9" id="KW-0997">Cell inner membrane</keyword>
<dbReference type="RefSeq" id="WP_161811117.1">
    <property type="nucleotide sequence ID" value="NZ_BLJN01000001.1"/>
</dbReference>
<dbReference type="PANTHER" id="PTHR35011:SF10">
    <property type="entry name" value="TRAP TRANSPORTER SMALL PERMEASE PROTEIN"/>
    <property type="match status" value="1"/>
</dbReference>